<reference evidence="1 2" key="1">
    <citation type="submission" date="2020-10" db="EMBL/GenBank/DDBJ databases">
        <authorList>
            <person name="Castelo-Branco R."/>
            <person name="Eusebio N."/>
            <person name="Adriana R."/>
            <person name="Vieira A."/>
            <person name="Brugerolle De Fraissinette N."/>
            <person name="Rezende De Castro R."/>
            <person name="Schneider M.P."/>
            <person name="Vasconcelos V."/>
            <person name="Leao P.N."/>
        </authorList>
    </citation>
    <scope>NUCLEOTIDE SEQUENCE [LARGE SCALE GENOMIC DNA]</scope>
    <source>
        <strain evidence="1 2">LEGE 00250</strain>
    </source>
</reference>
<dbReference type="InterPro" id="IPR029063">
    <property type="entry name" value="SAM-dependent_MTases_sf"/>
</dbReference>
<dbReference type="RefSeq" id="WP_193942869.1">
    <property type="nucleotide sequence ID" value="NZ_JADEWB010000061.1"/>
</dbReference>
<dbReference type="GO" id="GO:0032259">
    <property type="term" value="P:methylation"/>
    <property type="evidence" value="ECO:0007669"/>
    <property type="project" value="UniProtKB-KW"/>
</dbReference>
<organism evidence="1 2">
    <name type="scientific">Sphaerospermopsis aphanizomenoides LEGE 00250</name>
    <dbReference type="NCBI Taxonomy" id="2777972"/>
    <lineage>
        <taxon>Bacteria</taxon>
        <taxon>Bacillati</taxon>
        <taxon>Cyanobacteriota</taxon>
        <taxon>Cyanophyceae</taxon>
        <taxon>Nostocales</taxon>
        <taxon>Aphanizomenonaceae</taxon>
        <taxon>Sphaerospermopsis</taxon>
        <taxon>Sphaerospermopsis aphanizomenoides</taxon>
    </lineage>
</organism>
<keyword evidence="2" id="KW-1185">Reference proteome</keyword>
<dbReference type="Pfam" id="PF05711">
    <property type="entry name" value="TylF"/>
    <property type="match status" value="1"/>
</dbReference>
<comment type="caution">
    <text evidence="1">The sequence shown here is derived from an EMBL/GenBank/DDBJ whole genome shotgun (WGS) entry which is preliminary data.</text>
</comment>
<evidence type="ECO:0000313" key="2">
    <source>
        <dbReference type="Proteomes" id="UP000606776"/>
    </source>
</evidence>
<dbReference type="Gene3D" id="3.40.50.150">
    <property type="entry name" value="Vaccinia Virus protein VP39"/>
    <property type="match status" value="1"/>
</dbReference>
<keyword evidence="1" id="KW-0808">Transferase</keyword>
<dbReference type="Proteomes" id="UP000606776">
    <property type="component" value="Unassembled WGS sequence"/>
</dbReference>
<accession>A0ABR9VF03</accession>
<gene>
    <name evidence="1" type="ORF">IQ227_12195</name>
</gene>
<evidence type="ECO:0000313" key="1">
    <source>
        <dbReference type="EMBL" id="MBE9236765.1"/>
    </source>
</evidence>
<dbReference type="PANTHER" id="PTHR40036">
    <property type="entry name" value="MACROCIN O-METHYLTRANSFERASE"/>
    <property type="match status" value="1"/>
</dbReference>
<proteinExistence type="predicted"/>
<dbReference type="SUPFAM" id="SSF53335">
    <property type="entry name" value="S-adenosyl-L-methionine-dependent methyltransferases"/>
    <property type="match status" value="1"/>
</dbReference>
<dbReference type="EMBL" id="JADEWB010000061">
    <property type="protein sequence ID" value="MBE9236765.1"/>
    <property type="molecule type" value="Genomic_DNA"/>
</dbReference>
<sequence length="272" mass="30867">MTIKKIKNFAKKQLLRGINKFGLDIVKYQDPNILQFPVDFDPCTISICNKVKPYTMTSVERLNALIKATEYIISNEIDGDMVECGVWKGGSAMAMALKMKEMGSIYKKIHLYDTFEGMSSPTGFDKTFYGGDAIKKFSQTKITDSSSNWCYSPLGTVTENCYSTGYPTDKFVFVKGKVEDTLPLNLPSSISLLRLDTDWYESTKKELEYLFPLLSPNGILIIDDYGHWQGARKAVDEYFKSKNIHILLNRIDYTGRLAIKNDCSRLATPRKT</sequence>
<dbReference type="PANTHER" id="PTHR40036:SF1">
    <property type="entry name" value="MACROCIN O-METHYLTRANSFERASE"/>
    <property type="match status" value="1"/>
</dbReference>
<keyword evidence="1" id="KW-0489">Methyltransferase</keyword>
<dbReference type="InterPro" id="IPR008884">
    <property type="entry name" value="TylF_MeTrfase"/>
</dbReference>
<protein>
    <submittedName>
        <fullName evidence="1">Class I SAM-dependent methyltransferase</fullName>
    </submittedName>
</protein>
<dbReference type="GO" id="GO:0008168">
    <property type="term" value="F:methyltransferase activity"/>
    <property type="evidence" value="ECO:0007669"/>
    <property type="project" value="UniProtKB-KW"/>
</dbReference>
<name>A0ABR9VF03_9CYAN</name>